<dbReference type="PROSITE" id="PS01125">
    <property type="entry name" value="ROK"/>
    <property type="match status" value="1"/>
</dbReference>
<dbReference type="InterPro" id="IPR049874">
    <property type="entry name" value="ROK_cs"/>
</dbReference>
<dbReference type="PANTHER" id="PTHR18964:SF149">
    <property type="entry name" value="BIFUNCTIONAL UDP-N-ACETYLGLUCOSAMINE 2-EPIMERASE_N-ACETYLMANNOSAMINE KINASE"/>
    <property type="match status" value="1"/>
</dbReference>
<dbReference type="Gene3D" id="1.10.10.10">
    <property type="entry name" value="Winged helix-like DNA-binding domain superfamily/Winged helix DNA-binding domain"/>
    <property type="match status" value="1"/>
</dbReference>
<dbReference type="Proteomes" id="UP000283128">
    <property type="component" value="Unassembled WGS sequence"/>
</dbReference>
<dbReference type="InterPro" id="IPR011991">
    <property type="entry name" value="ArsR-like_HTH"/>
</dbReference>
<keyword evidence="3" id="KW-1185">Reference proteome</keyword>
<dbReference type="Pfam" id="PF13412">
    <property type="entry name" value="HTH_24"/>
    <property type="match status" value="1"/>
</dbReference>
<dbReference type="InterPro" id="IPR000600">
    <property type="entry name" value="ROK"/>
</dbReference>
<dbReference type="OrthoDB" id="3464494at2"/>
<accession>A0A437PL80</accession>
<dbReference type="Gene3D" id="3.30.420.40">
    <property type="match status" value="2"/>
</dbReference>
<gene>
    <name evidence="2" type="ORF">EOT10_18300</name>
</gene>
<dbReference type="AlphaFoldDB" id="A0A437PL80"/>
<protein>
    <submittedName>
        <fullName evidence="2">ROK family transcriptional regulator</fullName>
    </submittedName>
</protein>
<comment type="similarity">
    <text evidence="1">Belongs to the ROK (NagC/XylR) family.</text>
</comment>
<name>A0A437PL80_9ACTN</name>
<sequence length="391" mass="40815">MGDEMTRRQVRGDLTRTEILALLGAAGPLGRAEIAHRLGLGAATVTEHTRRLLAEGFLRELPPRTSGTGRPRVPLQLVPDAAHVLGVRIAVDHLAGVVVGLDGQIVDEFRLPLRIADAPVPLLVETLLREIDARRHTTPVRGIGVAVPGMTDPESGVVRLSGIMGWRELPLGRELARRLPVPVLVDNDLRASTTAELLFGMGRERDDFLVLGIGDGLGLGVVLGRSVQCGADGSSGEFGHLPVDPAGPRCTCGNRGCLQALAGQSALVEQARRAGVSGLGEGLPGLVGAAERGEPAVLAILAEAGALLGRCVAGVVNVLAVKAVKVIGEGHVLWPFLGPSFEAAAAAGVIEPLRDPEITVAPWRDIEHARGAACLLLARGSSELKRFSSVD</sequence>
<dbReference type="InterPro" id="IPR043129">
    <property type="entry name" value="ATPase_NBD"/>
</dbReference>
<organism evidence="2 3">
    <name type="scientific">Streptomyces antnestii</name>
    <dbReference type="NCBI Taxonomy" id="2494256"/>
    <lineage>
        <taxon>Bacteria</taxon>
        <taxon>Bacillati</taxon>
        <taxon>Actinomycetota</taxon>
        <taxon>Actinomycetes</taxon>
        <taxon>Kitasatosporales</taxon>
        <taxon>Streptomycetaceae</taxon>
        <taxon>Streptomyces</taxon>
    </lineage>
</organism>
<comment type="caution">
    <text evidence="2">The sequence shown here is derived from an EMBL/GenBank/DDBJ whole genome shotgun (WGS) entry which is preliminary data.</text>
</comment>
<dbReference type="SUPFAM" id="SSF53067">
    <property type="entry name" value="Actin-like ATPase domain"/>
    <property type="match status" value="1"/>
</dbReference>
<evidence type="ECO:0000256" key="1">
    <source>
        <dbReference type="ARBA" id="ARBA00006479"/>
    </source>
</evidence>
<evidence type="ECO:0000313" key="2">
    <source>
        <dbReference type="EMBL" id="RVU23023.1"/>
    </source>
</evidence>
<evidence type="ECO:0000313" key="3">
    <source>
        <dbReference type="Proteomes" id="UP000283128"/>
    </source>
</evidence>
<dbReference type="EMBL" id="RZYA01000008">
    <property type="protein sequence ID" value="RVU23023.1"/>
    <property type="molecule type" value="Genomic_DNA"/>
</dbReference>
<dbReference type="CDD" id="cd00090">
    <property type="entry name" value="HTH_ARSR"/>
    <property type="match status" value="1"/>
</dbReference>
<dbReference type="Pfam" id="PF00480">
    <property type="entry name" value="ROK"/>
    <property type="match status" value="1"/>
</dbReference>
<dbReference type="InterPro" id="IPR036388">
    <property type="entry name" value="WH-like_DNA-bd_sf"/>
</dbReference>
<dbReference type="InterPro" id="IPR036390">
    <property type="entry name" value="WH_DNA-bd_sf"/>
</dbReference>
<dbReference type="SUPFAM" id="SSF46785">
    <property type="entry name" value="Winged helix' DNA-binding domain"/>
    <property type="match status" value="1"/>
</dbReference>
<reference evidence="2 3" key="1">
    <citation type="submission" date="2019-01" db="EMBL/GenBank/DDBJ databases">
        <title>Genome sequences of Streptomyces and Rhizobium isolates collected from root and soil.</title>
        <authorList>
            <person name="Chhettri S."/>
            <person name="Sevigny J.L."/>
            <person name="Sen A."/>
            <person name="Ennis N."/>
            <person name="Tisa L."/>
        </authorList>
    </citation>
    <scope>NUCLEOTIDE SEQUENCE [LARGE SCALE GENOMIC DNA]</scope>
    <source>
        <strain evidence="2 3">San01</strain>
    </source>
</reference>
<dbReference type="PANTHER" id="PTHR18964">
    <property type="entry name" value="ROK (REPRESSOR, ORF, KINASE) FAMILY"/>
    <property type="match status" value="1"/>
</dbReference>
<proteinExistence type="inferred from homology"/>